<evidence type="ECO:0000259" key="3">
    <source>
        <dbReference type="PROSITE" id="PS50885"/>
    </source>
</evidence>
<dbReference type="GO" id="GO:0016020">
    <property type="term" value="C:membrane"/>
    <property type="evidence" value="ECO:0007669"/>
    <property type="project" value="InterPro"/>
</dbReference>
<evidence type="ECO:0000256" key="1">
    <source>
        <dbReference type="SAM" id="MobiDB-lite"/>
    </source>
</evidence>
<feature type="region of interest" description="Disordered" evidence="1">
    <location>
        <begin position="1"/>
        <end position="24"/>
    </location>
</feature>
<dbReference type="SUPFAM" id="SSF158472">
    <property type="entry name" value="HAMP domain-like"/>
    <property type="match status" value="1"/>
</dbReference>
<dbReference type="RefSeq" id="WP_191757561.1">
    <property type="nucleotide sequence ID" value="NZ_VJXY01000009.1"/>
</dbReference>
<proteinExistence type="predicted"/>
<dbReference type="SMART" id="SM00304">
    <property type="entry name" value="HAMP"/>
    <property type="match status" value="1"/>
</dbReference>
<keyword evidence="2" id="KW-0472">Membrane</keyword>
<dbReference type="PANTHER" id="PTHR32089:SF112">
    <property type="entry name" value="LYSOZYME-LIKE PROTEIN-RELATED"/>
    <property type="match status" value="1"/>
</dbReference>
<dbReference type="Proteomes" id="UP001165986">
    <property type="component" value="Unassembled WGS sequence"/>
</dbReference>
<organism evidence="4 5">
    <name type="scientific">Komarekiella delphini-convector SJRDD-AB1</name>
    <dbReference type="NCBI Taxonomy" id="2593771"/>
    <lineage>
        <taxon>Bacteria</taxon>
        <taxon>Bacillati</taxon>
        <taxon>Cyanobacteriota</taxon>
        <taxon>Cyanophyceae</taxon>
        <taxon>Nostocales</taxon>
        <taxon>Nostocaceae</taxon>
        <taxon>Komarekiella</taxon>
        <taxon>Komarekiella delphini-convector</taxon>
    </lineage>
</organism>
<dbReference type="PROSITE" id="PS50885">
    <property type="entry name" value="HAMP"/>
    <property type="match status" value="1"/>
</dbReference>
<dbReference type="AlphaFoldDB" id="A0AA40SWK4"/>
<dbReference type="PANTHER" id="PTHR32089">
    <property type="entry name" value="METHYL-ACCEPTING CHEMOTAXIS PROTEIN MCPB"/>
    <property type="match status" value="1"/>
</dbReference>
<keyword evidence="5" id="KW-1185">Reference proteome</keyword>
<dbReference type="Gene3D" id="6.10.340.10">
    <property type="match status" value="1"/>
</dbReference>
<feature type="domain" description="HAMP" evidence="3">
    <location>
        <begin position="266"/>
        <end position="319"/>
    </location>
</feature>
<feature type="transmembrane region" description="Helical" evidence="2">
    <location>
        <begin position="45"/>
        <end position="67"/>
    </location>
</feature>
<sequence length="387" mass="44219">MKQHSNFDELVSGQSNHRLQPLSNSDLHTSNSRHWFSHLKVGQKIGIGYGLLLSIAVLGTTIGFLIADHYKSKAQKREEAAIEELYEVYQLKTSVFRVRTKQHKLIYYMDRPNIWQEKYTQLLKNVAQARQIWSDFGANYSIEKSAIYDSVIEQKAIHRLLQTHNGFSAYLQHTEALFQDNNPSKLSPNEIKTAQTQLFNFMHGSSVFKIDDFLNDITSLVEVTGQEYQQAKQELQTAEKLRLYIIGASLSLSIAIATLLAIYTSRAIAYPIQAVTHVAQQVTEESNFDLQAPVTTNDEVGILAASLNRLIQEVQQLIKTQKDANEQLEVYSQVLEKKASERARELNEKNHRLELALEELRRTQAQLVETEQEVEEKGRTGETRNDL</sequence>
<protein>
    <submittedName>
        <fullName evidence="4">HAMP domain-containing protein</fullName>
    </submittedName>
</protein>
<dbReference type="CDD" id="cd06225">
    <property type="entry name" value="HAMP"/>
    <property type="match status" value="1"/>
</dbReference>
<reference evidence="4" key="1">
    <citation type="submission" date="2019-07" db="EMBL/GenBank/DDBJ databases">
        <title>Toxilogical consequences of a new and cryptic species of cyanobacteria (Komarekiella delphini-convector) recovered from the epidermis of a bottlenose dolphin and 1500 ft. in the air.</title>
        <authorList>
            <person name="Brown A.O."/>
            <person name="Dvorak P."/>
            <person name="Villanueva C.D."/>
            <person name="Foss A.J."/>
            <person name="Garvey A.D."/>
            <person name="Gibson Q.A."/>
            <person name="Johansen J.R."/>
            <person name="Casamatta D.A."/>
        </authorList>
    </citation>
    <scope>NUCLEOTIDE SEQUENCE</scope>
    <source>
        <strain evidence="4">SJRDD-AB1</strain>
    </source>
</reference>
<feature type="region of interest" description="Disordered" evidence="1">
    <location>
        <begin position="367"/>
        <end position="387"/>
    </location>
</feature>
<dbReference type="InterPro" id="IPR003660">
    <property type="entry name" value="HAMP_dom"/>
</dbReference>
<dbReference type="GO" id="GO:0007165">
    <property type="term" value="P:signal transduction"/>
    <property type="evidence" value="ECO:0007669"/>
    <property type="project" value="InterPro"/>
</dbReference>
<evidence type="ECO:0000313" key="4">
    <source>
        <dbReference type="EMBL" id="MBD6616327.1"/>
    </source>
</evidence>
<feature type="compositionally biased region" description="Polar residues" evidence="1">
    <location>
        <begin position="12"/>
        <end position="24"/>
    </location>
</feature>
<gene>
    <name evidence="4" type="ORF">FNW02_10875</name>
</gene>
<name>A0AA40SWK4_9NOST</name>
<feature type="compositionally biased region" description="Basic and acidic residues" evidence="1">
    <location>
        <begin position="375"/>
        <end position="387"/>
    </location>
</feature>
<comment type="caution">
    <text evidence="4">The sequence shown here is derived from an EMBL/GenBank/DDBJ whole genome shotgun (WGS) entry which is preliminary data.</text>
</comment>
<keyword evidence="2" id="KW-1133">Transmembrane helix</keyword>
<evidence type="ECO:0000256" key="2">
    <source>
        <dbReference type="SAM" id="Phobius"/>
    </source>
</evidence>
<feature type="transmembrane region" description="Helical" evidence="2">
    <location>
        <begin position="241"/>
        <end position="263"/>
    </location>
</feature>
<evidence type="ECO:0000313" key="5">
    <source>
        <dbReference type="Proteomes" id="UP001165986"/>
    </source>
</evidence>
<keyword evidence="2" id="KW-0812">Transmembrane</keyword>
<dbReference type="EMBL" id="VJXY01000009">
    <property type="protein sequence ID" value="MBD6616327.1"/>
    <property type="molecule type" value="Genomic_DNA"/>
</dbReference>
<accession>A0AA40SWK4</accession>
<dbReference type="Pfam" id="PF00672">
    <property type="entry name" value="HAMP"/>
    <property type="match status" value="1"/>
</dbReference>